<dbReference type="InterPro" id="IPR037925">
    <property type="entry name" value="FlgE/F/G-like"/>
</dbReference>
<dbReference type="SUPFAM" id="SSF117143">
    <property type="entry name" value="Flagellar hook protein flgE"/>
    <property type="match status" value="1"/>
</dbReference>
<evidence type="ECO:0000256" key="1">
    <source>
        <dbReference type="ARBA" id="ARBA00009677"/>
    </source>
</evidence>
<dbReference type="Pfam" id="PF22692">
    <property type="entry name" value="LlgE_F_G_D1"/>
    <property type="match status" value="1"/>
</dbReference>
<name>A0A1F4TIW4_UNCSA</name>
<evidence type="ECO:0000259" key="3">
    <source>
        <dbReference type="Pfam" id="PF22692"/>
    </source>
</evidence>
<dbReference type="InterPro" id="IPR020013">
    <property type="entry name" value="Flagellar_FlgE/F/G"/>
</dbReference>
<feature type="domain" description="Flagellar hook protein FlgE/F/G-like D1" evidence="3">
    <location>
        <begin position="94"/>
        <end position="136"/>
    </location>
</feature>
<sequence length="267" mass="27864">MFDMMSQARNAIEAYNEALKASSANIANMNVIGYKRVDVSFQTVFERVINQGSAASNEMGGTNPKQLGSSMNVANVSVDFSDGEYASANNIDLAISGNGLFIVSADNGETFRYTRAGQFSLNSSGNLVTAAGHQVYGLNSSGSLVAITGLLGNASDYSWNSGTGTLLYSGTDTGYRIALTSFTNPNGLVQADGSTFMETTASGAPATPREVGGNVGSILTGQLEQSNVFYLGESIDALEIQRAMSANLTMVRLASDIISSFIKSLGG</sequence>
<proteinExistence type="inferred from homology"/>
<dbReference type="AlphaFoldDB" id="A0A1F4TIW4"/>
<dbReference type="PANTHER" id="PTHR30435">
    <property type="entry name" value="FLAGELLAR PROTEIN"/>
    <property type="match status" value="1"/>
</dbReference>
<dbReference type="InterPro" id="IPR053967">
    <property type="entry name" value="LlgE_F_G-like_D1"/>
</dbReference>
<evidence type="ECO:0000313" key="5">
    <source>
        <dbReference type="Proteomes" id="UP000177309"/>
    </source>
</evidence>
<accession>A0A1F4TIW4</accession>
<dbReference type="Proteomes" id="UP000177309">
    <property type="component" value="Unassembled WGS sequence"/>
</dbReference>
<dbReference type="PROSITE" id="PS00588">
    <property type="entry name" value="FLAGELLA_BB_ROD"/>
    <property type="match status" value="1"/>
</dbReference>
<reference evidence="4 5" key="1">
    <citation type="journal article" date="2016" name="Nat. Commun.">
        <title>Thousands of microbial genomes shed light on interconnected biogeochemical processes in an aquifer system.</title>
        <authorList>
            <person name="Anantharaman K."/>
            <person name="Brown C.T."/>
            <person name="Hug L.A."/>
            <person name="Sharon I."/>
            <person name="Castelle C.J."/>
            <person name="Probst A.J."/>
            <person name="Thomas B.C."/>
            <person name="Singh A."/>
            <person name="Wilkins M.J."/>
            <person name="Karaoz U."/>
            <person name="Brodie E.L."/>
            <person name="Williams K.H."/>
            <person name="Hubbard S.S."/>
            <person name="Banfield J.F."/>
        </authorList>
    </citation>
    <scope>NUCLEOTIDE SEQUENCE [LARGE SCALE GENOMIC DNA]</scope>
</reference>
<dbReference type="GO" id="GO:0071978">
    <property type="term" value="P:bacterial-type flagellum-dependent swarming motility"/>
    <property type="evidence" value="ECO:0007669"/>
    <property type="project" value="TreeGrafter"/>
</dbReference>
<evidence type="ECO:0000256" key="2">
    <source>
        <dbReference type="RuleBase" id="RU362116"/>
    </source>
</evidence>
<dbReference type="EMBL" id="MEUI01000049">
    <property type="protein sequence ID" value="OGC32547.1"/>
    <property type="molecule type" value="Genomic_DNA"/>
</dbReference>
<dbReference type="NCBIfam" id="TIGR03506">
    <property type="entry name" value="FlgEFG_subfam"/>
    <property type="match status" value="1"/>
</dbReference>
<dbReference type="PANTHER" id="PTHR30435:SF19">
    <property type="entry name" value="FLAGELLAR BASAL-BODY ROD PROTEIN FLGG"/>
    <property type="match status" value="1"/>
</dbReference>
<comment type="similarity">
    <text evidence="1 2">Belongs to the flagella basal body rod proteins family.</text>
</comment>
<gene>
    <name evidence="4" type="ORF">A2462_02930</name>
</gene>
<organism evidence="4 5">
    <name type="scientific">candidate division WOR-1 bacterium RIFOXYC2_FULL_41_25</name>
    <dbReference type="NCBI Taxonomy" id="1802586"/>
    <lineage>
        <taxon>Bacteria</taxon>
        <taxon>Bacillati</taxon>
        <taxon>Saganbacteria</taxon>
    </lineage>
</organism>
<dbReference type="GO" id="GO:0009425">
    <property type="term" value="C:bacterial-type flagellum basal body"/>
    <property type="evidence" value="ECO:0007669"/>
    <property type="project" value="UniProtKB-SubCell"/>
</dbReference>
<dbReference type="InterPro" id="IPR019776">
    <property type="entry name" value="Flagellar_basal_body_rod_CS"/>
</dbReference>
<evidence type="ECO:0000313" key="4">
    <source>
        <dbReference type="EMBL" id="OGC32547.1"/>
    </source>
</evidence>
<comment type="caution">
    <text evidence="4">The sequence shown here is derived from an EMBL/GenBank/DDBJ whole genome shotgun (WGS) entry which is preliminary data.</text>
</comment>
<keyword evidence="2" id="KW-0975">Bacterial flagellum</keyword>
<protein>
    <recommendedName>
        <fullName evidence="3">Flagellar hook protein FlgE/F/G-like D1 domain-containing protein</fullName>
    </recommendedName>
</protein>
<comment type="subcellular location">
    <subcellularLocation>
        <location evidence="2">Bacterial flagellum basal body</location>
    </subcellularLocation>
</comment>